<dbReference type="EMBL" id="RXIL01000170">
    <property type="protein sequence ID" value="RZN66180.1"/>
    <property type="molecule type" value="Genomic_DNA"/>
</dbReference>
<dbReference type="PANTHER" id="PTHR42934:SF2">
    <property type="entry name" value="GLYCOLATE OXIDASE SUBUNIT GLCD"/>
    <property type="match status" value="1"/>
</dbReference>
<dbReference type="InterPro" id="IPR051914">
    <property type="entry name" value="FAD-linked_OxidoTrans_Type4"/>
</dbReference>
<organism evidence="6 7">
    <name type="scientific">Candidatus Methanolliviera hydrocarbonicum</name>
    <dbReference type="NCBI Taxonomy" id="2491085"/>
    <lineage>
        <taxon>Archaea</taxon>
        <taxon>Methanobacteriati</taxon>
        <taxon>Methanobacteriota</taxon>
        <taxon>Candidatus Methanoliparia</taxon>
        <taxon>Candidatus Methanoliparales</taxon>
        <taxon>Candidatus Methanollivieraceae</taxon>
        <taxon>Candidatus Methanolliviera</taxon>
    </lineage>
</organism>
<dbReference type="Pfam" id="PF02913">
    <property type="entry name" value="FAD-oxidase_C"/>
    <property type="match status" value="1"/>
</dbReference>
<evidence type="ECO:0000313" key="7">
    <source>
        <dbReference type="Proteomes" id="UP000320766"/>
    </source>
</evidence>
<gene>
    <name evidence="6" type="ORF">EF807_08725</name>
</gene>
<comment type="cofactor">
    <cofactor evidence="1">
        <name>FAD</name>
        <dbReference type="ChEBI" id="CHEBI:57692"/>
    </cofactor>
</comment>
<keyword evidence="2" id="KW-0285">Flavoprotein</keyword>
<protein>
    <submittedName>
        <fullName evidence="6">FAD-binding protein</fullName>
    </submittedName>
</protein>
<evidence type="ECO:0000256" key="2">
    <source>
        <dbReference type="ARBA" id="ARBA00022630"/>
    </source>
</evidence>
<keyword evidence="3" id="KW-0274">FAD</keyword>
<dbReference type="InterPro" id="IPR016164">
    <property type="entry name" value="FAD-linked_Oxase-like_C"/>
</dbReference>
<dbReference type="Gene3D" id="3.30.465.10">
    <property type="match status" value="1"/>
</dbReference>
<evidence type="ECO:0000313" key="6">
    <source>
        <dbReference type="EMBL" id="RZN66180.1"/>
    </source>
</evidence>
<dbReference type="Gene3D" id="3.30.70.2740">
    <property type="match status" value="1"/>
</dbReference>
<dbReference type="SUPFAM" id="SSF56176">
    <property type="entry name" value="FAD-binding/transporter-associated domain-like"/>
    <property type="match status" value="1"/>
</dbReference>
<dbReference type="SUPFAM" id="SSF55103">
    <property type="entry name" value="FAD-linked oxidases, C-terminal domain"/>
    <property type="match status" value="1"/>
</dbReference>
<dbReference type="AlphaFoldDB" id="A0A520KUH5"/>
<keyword evidence="4" id="KW-0560">Oxidoreductase</keyword>
<sequence length="468" mass="51119">MRSKIMQYKKVSDNIIQELGKIVGGENVLSEDIEDYGHDETFLLKPVLPEVVVKPKEREEVSEILKLANREIIPVTPRGGGTGLSGGAVPIYGGILLSLERMNRILEIDEDNFVAVLEPGVILADLYKAVEDRGLYYPVYPEEESGFIGGNVATNAGGMKAVKYGITRNYILGLDAVLPNGTVIETGGKYVKNSTGYDLRHLLIGSEGTLAVVTKIILRLIKKPEKRCFLIPAFDDLEDAIGTVPKILKEGMLPTAIEFMLGAAMRLCQDYTGISLPIPDVANYLIIFVEGRTEAEVSDLAERISTICMGNGASDVFVVDTERDMRNVSEVRSKLGFAIKELGSIDIGDAVVPRSKIPEFMRMLGELSEKYGLLVSGSGHAGDGNVHFAVIGVGMEEEEFMKISPDAFRDVFKSSVSLGGTISGEHGIGFIKKKYVPIAINEAQIDLMRRIKRVFDPNCILNPGKIFD</sequence>
<dbReference type="InterPro" id="IPR016171">
    <property type="entry name" value="Vanillyl_alc_oxidase_C-sub2"/>
</dbReference>
<evidence type="ECO:0000259" key="5">
    <source>
        <dbReference type="PROSITE" id="PS51387"/>
    </source>
</evidence>
<dbReference type="InterPro" id="IPR016169">
    <property type="entry name" value="FAD-bd_PCMH_sub2"/>
</dbReference>
<comment type="caution">
    <text evidence="6">The sequence shown here is derived from an EMBL/GenBank/DDBJ whole genome shotgun (WGS) entry which is preliminary data.</text>
</comment>
<reference evidence="6 7" key="1">
    <citation type="journal article" date="2019" name="Nat. Microbiol.">
        <title>Wide diversity of methane and short-chain alkane metabolisms in uncultured archaea.</title>
        <authorList>
            <person name="Borrel G."/>
            <person name="Adam P.S."/>
            <person name="McKay L.J."/>
            <person name="Chen L.X."/>
            <person name="Sierra-Garcia I.N."/>
            <person name="Sieber C.M."/>
            <person name="Letourneur Q."/>
            <person name="Ghozlane A."/>
            <person name="Andersen G.L."/>
            <person name="Li W.J."/>
            <person name="Hallam S.J."/>
            <person name="Muyzer G."/>
            <person name="de Oliveira V.M."/>
            <person name="Inskeep W.P."/>
            <person name="Banfield J.F."/>
            <person name="Gribaldo S."/>
        </authorList>
    </citation>
    <scope>NUCLEOTIDE SEQUENCE [LARGE SCALE GENOMIC DNA]</scope>
    <source>
        <strain evidence="6">NM1b</strain>
    </source>
</reference>
<dbReference type="FunFam" id="1.10.45.10:FF:000001">
    <property type="entry name" value="D-lactate dehydrogenase mitochondrial"/>
    <property type="match status" value="1"/>
</dbReference>
<evidence type="ECO:0000256" key="4">
    <source>
        <dbReference type="ARBA" id="ARBA00023002"/>
    </source>
</evidence>
<dbReference type="Pfam" id="PF01565">
    <property type="entry name" value="FAD_binding_4"/>
    <property type="match status" value="1"/>
</dbReference>
<dbReference type="InterPro" id="IPR006094">
    <property type="entry name" value="Oxid_FAD_bind_N"/>
</dbReference>
<dbReference type="InterPro" id="IPR036318">
    <property type="entry name" value="FAD-bd_PCMH-like_sf"/>
</dbReference>
<accession>A0A520KUH5</accession>
<dbReference type="Gene3D" id="1.10.45.10">
    <property type="entry name" value="Vanillyl-alcohol Oxidase, Chain A, domain 4"/>
    <property type="match status" value="1"/>
</dbReference>
<evidence type="ECO:0000256" key="1">
    <source>
        <dbReference type="ARBA" id="ARBA00001974"/>
    </source>
</evidence>
<proteinExistence type="predicted"/>
<dbReference type="InterPro" id="IPR004113">
    <property type="entry name" value="FAD-bd_oxidored_4_C"/>
</dbReference>
<dbReference type="PANTHER" id="PTHR42934">
    <property type="entry name" value="GLYCOLATE OXIDASE SUBUNIT GLCD"/>
    <property type="match status" value="1"/>
</dbReference>
<name>A0A520KUH5_9EURY</name>
<dbReference type="GO" id="GO:0016491">
    <property type="term" value="F:oxidoreductase activity"/>
    <property type="evidence" value="ECO:0007669"/>
    <property type="project" value="UniProtKB-KW"/>
</dbReference>
<evidence type="ECO:0000256" key="3">
    <source>
        <dbReference type="ARBA" id="ARBA00022827"/>
    </source>
</evidence>
<dbReference type="GO" id="GO:0071949">
    <property type="term" value="F:FAD binding"/>
    <property type="evidence" value="ECO:0007669"/>
    <property type="project" value="InterPro"/>
</dbReference>
<dbReference type="PROSITE" id="PS51387">
    <property type="entry name" value="FAD_PCMH"/>
    <property type="match status" value="1"/>
</dbReference>
<feature type="domain" description="FAD-binding PCMH-type" evidence="5">
    <location>
        <begin position="44"/>
        <end position="223"/>
    </location>
</feature>
<dbReference type="Proteomes" id="UP000320766">
    <property type="component" value="Unassembled WGS sequence"/>
</dbReference>
<dbReference type="InterPro" id="IPR016166">
    <property type="entry name" value="FAD-bd_PCMH"/>
</dbReference>